<reference evidence="1 2" key="1">
    <citation type="journal article" date="2013" name="Nat. Commun.">
        <title>The evolution and pathogenic mechanisms of the rice sheath blight pathogen.</title>
        <authorList>
            <person name="Zheng A."/>
            <person name="Lin R."/>
            <person name="Xu L."/>
            <person name="Qin P."/>
            <person name="Tang C."/>
            <person name="Ai P."/>
            <person name="Zhang D."/>
            <person name="Liu Y."/>
            <person name="Sun Z."/>
            <person name="Feng H."/>
            <person name="Wang Y."/>
            <person name="Chen Y."/>
            <person name="Liang X."/>
            <person name="Fu R."/>
            <person name="Li Q."/>
            <person name="Zhang J."/>
            <person name="Yu X."/>
            <person name="Xie Z."/>
            <person name="Ding L."/>
            <person name="Guan P."/>
            <person name="Tang J."/>
            <person name="Liang Y."/>
            <person name="Wang S."/>
            <person name="Deng Q."/>
            <person name="Li S."/>
            <person name="Zhu J."/>
            <person name="Wang L."/>
            <person name="Liu H."/>
            <person name="Li P."/>
        </authorList>
    </citation>
    <scope>NUCLEOTIDE SEQUENCE [LARGE SCALE GENOMIC DNA]</scope>
    <source>
        <strain evidence="2">AG-1 IA</strain>
    </source>
</reference>
<evidence type="ECO:0000313" key="2">
    <source>
        <dbReference type="Proteomes" id="UP000011668"/>
    </source>
</evidence>
<gene>
    <name evidence="1" type="ORF">AG1IA_05827</name>
</gene>
<dbReference type="AlphaFoldDB" id="L8WTQ3"/>
<organism evidence="1 2">
    <name type="scientific">Thanatephorus cucumeris (strain AG1-IA)</name>
    <name type="common">Rice sheath blight fungus</name>
    <name type="synonym">Rhizoctonia solani</name>
    <dbReference type="NCBI Taxonomy" id="983506"/>
    <lineage>
        <taxon>Eukaryota</taxon>
        <taxon>Fungi</taxon>
        <taxon>Dikarya</taxon>
        <taxon>Basidiomycota</taxon>
        <taxon>Agaricomycotina</taxon>
        <taxon>Agaricomycetes</taxon>
        <taxon>Cantharellales</taxon>
        <taxon>Ceratobasidiaceae</taxon>
        <taxon>Rhizoctonia</taxon>
        <taxon>Rhizoctonia solani AG-1</taxon>
    </lineage>
</organism>
<protein>
    <submittedName>
        <fullName evidence="1">Uncharacterized protein</fullName>
    </submittedName>
</protein>
<accession>L8WTQ3</accession>
<comment type="caution">
    <text evidence="1">The sequence shown here is derived from an EMBL/GenBank/DDBJ whole genome shotgun (WGS) entry which is preliminary data.</text>
</comment>
<keyword evidence="2" id="KW-1185">Reference proteome</keyword>
<name>L8WTQ3_THACA</name>
<dbReference type="EMBL" id="AFRT01001507">
    <property type="protein sequence ID" value="ELU40148.1"/>
    <property type="molecule type" value="Genomic_DNA"/>
</dbReference>
<dbReference type="Proteomes" id="UP000011668">
    <property type="component" value="Unassembled WGS sequence"/>
</dbReference>
<sequence>MDENSALVGIGQLTANPAPIFTHTLDSDNFGARLKTTGGNKDASLEID</sequence>
<proteinExistence type="predicted"/>
<evidence type="ECO:0000313" key="1">
    <source>
        <dbReference type="EMBL" id="ELU40148.1"/>
    </source>
</evidence>
<dbReference type="HOGENOM" id="CLU_3160267_0_0_1"/>